<dbReference type="EMBL" id="PXOG01000017">
    <property type="protein sequence ID" value="RGP80957.1"/>
    <property type="molecule type" value="Genomic_DNA"/>
</dbReference>
<proteinExistence type="predicted"/>
<dbReference type="OrthoDB" id="5028020at2759"/>
<dbReference type="Proteomes" id="UP000266234">
    <property type="component" value="Unassembled WGS sequence"/>
</dbReference>
<reference evidence="2 3" key="1">
    <citation type="journal article" date="2018" name="PLoS Pathog.">
        <title>Evolution of structural diversity of trichothecenes, a family of toxins produced by plant pathogenic and entomopathogenic fungi.</title>
        <authorList>
            <person name="Proctor R.H."/>
            <person name="McCormick S.P."/>
            <person name="Kim H.S."/>
            <person name="Cardoza R.E."/>
            <person name="Stanley A.M."/>
            <person name="Lindo L."/>
            <person name="Kelly A."/>
            <person name="Brown D.W."/>
            <person name="Lee T."/>
            <person name="Vaughan M.M."/>
            <person name="Alexander N.J."/>
            <person name="Busman M."/>
            <person name="Gutierrez S."/>
        </authorList>
    </citation>
    <scope>NUCLEOTIDE SEQUENCE [LARGE SCALE GENOMIC DNA]</scope>
    <source>
        <strain evidence="2 3">NRRL 20695</strain>
    </source>
</reference>
<gene>
    <name evidence="2" type="ORF">FLONG3_883</name>
</gene>
<accession>A0A395T8Y0</accession>
<evidence type="ECO:0000256" key="1">
    <source>
        <dbReference type="SAM" id="MobiDB-lite"/>
    </source>
</evidence>
<protein>
    <submittedName>
        <fullName evidence="2">Uncharacterized protein</fullName>
    </submittedName>
</protein>
<sequence length="443" mass="51515">MDQDDNTGHGSSSPQPAEAQHPVPQDVEVVHPPDTSLLDAGGNMRDDRTVTASGKPPEQPRKLPIKQDPIAASSKDFKEMMIQVRLDDWKIRAQIVHTPGQVDVTALWRPYFTGINSGMILFDGFDRNWFVPFDMNAPLPAGRQNVADDLQKRKKELAIAHHVRDARDKFFHQRLLSHFEDEAKETCQSQWEKTSYLPYIAPTQWEDVRETYELPDLARMIARARWEDGREQLPGYYRAIVLELGIDGKITYQHVSVPSDVELDGLVSRLESWYPHNEHSIDVLRRFRHKLDFVSEHGNEEQKRKIQAIRRQLVRMVETQGPDCEISQWRFRLSIRPDYSIPVGKSPDRLNTWNKMNGETYQELLGGVRVKKYPVFVRKIRIRRWWPELKEYEKQIETSQGELGLSIEQLGMVDVMLLRRTDEEKEQAAWSKQVLDMAKMALI</sequence>
<comment type="caution">
    <text evidence="2">The sequence shown here is derived from an EMBL/GenBank/DDBJ whole genome shotgun (WGS) entry which is preliminary data.</text>
</comment>
<name>A0A395T8Y0_9HYPO</name>
<dbReference type="AlphaFoldDB" id="A0A395T8Y0"/>
<keyword evidence="3" id="KW-1185">Reference proteome</keyword>
<organism evidence="2 3">
    <name type="scientific">Fusarium longipes</name>
    <dbReference type="NCBI Taxonomy" id="694270"/>
    <lineage>
        <taxon>Eukaryota</taxon>
        <taxon>Fungi</taxon>
        <taxon>Dikarya</taxon>
        <taxon>Ascomycota</taxon>
        <taxon>Pezizomycotina</taxon>
        <taxon>Sordariomycetes</taxon>
        <taxon>Hypocreomycetidae</taxon>
        <taxon>Hypocreales</taxon>
        <taxon>Nectriaceae</taxon>
        <taxon>Fusarium</taxon>
    </lineage>
</organism>
<evidence type="ECO:0000313" key="2">
    <source>
        <dbReference type="EMBL" id="RGP80957.1"/>
    </source>
</evidence>
<evidence type="ECO:0000313" key="3">
    <source>
        <dbReference type="Proteomes" id="UP000266234"/>
    </source>
</evidence>
<feature type="region of interest" description="Disordered" evidence="1">
    <location>
        <begin position="1"/>
        <end position="64"/>
    </location>
</feature>